<sequence>MKIKITVLLTVFIMLTSVLCSCGSASGGEEGSAGSTAEQAATEDPGFAGYAVADSEYINKRTVSSYCCTNEALIPEGTAVTGFVLEFPGLDGNSCLGGSMDNMIVYNNSFTKECAGRGIVVAYMFPGPWSWMNKGAVRITDLVVDALADKYGLSEGEFSLVVMGGSMGGQAALIYSMDSRHKIDACVAHCPCYNVVECFSSHEAFPRTFLSAVNAYDMPLEEALLTISPEQRTADLPKIPYLVTADELDEVFPVKGVERFVGGMKDAGHSVTYLRLADQKHGGISQADRETMNAFVIKYSKAKK</sequence>
<dbReference type="InterPro" id="IPR001375">
    <property type="entry name" value="Peptidase_S9_cat"/>
</dbReference>
<name>R6U3X7_9BACT</name>
<dbReference type="Pfam" id="PF00326">
    <property type="entry name" value="Peptidase_S9"/>
    <property type="match status" value="1"/>
</dbReference>
<dbReference type="Proteomes" id="UP000017938">
    <property type="component" value="Unassembled WGS sequence"/>
</dbReference>
<dbReference type="GO" id="GO:0006508">
    <property type="term" value="P:proteolysis"/>
    <property type="evidence" value="ECO:0007669"/>
    <property type="project" value="InterPro"/>
</dbReference>
<organism evidence="3 4">
    <name type="scientific">Candidatus Colimorpha enterica</name>
    <dbReference type="NCBI Taxonomy" id="3083063"/>
    <lineage>
        <taxon>Bacteria</taxon>
        <taxon>Pseudomonadati</taxon>
        <taxon>Bacteroidota</taxon>
        <taxon>Bacteroidia</taxon>
        <taxon>Bacteroidales</taxon>
        <taxon>Candidatus Colimorpha</taxon>
    </lineage>
</organism>
<protein>
    <recommendedName>
        <fullName evidence="2">Peptidase S9 prolyl oligopeptidase catalytic domain-containing protein</fullName>
    </recommendedName>
</protein>
<dbReference type="EMBL" id="CBFW010000396">
    <property type="protein sequence ID" value="CDC76779.1"/>
    <property type="molecule type" value="Genomic_DNA"/>
</dbReference>
<dbReference type="SUPFAM" id="SSF53474">
    <property type="entry name" value="alpha/beta-Hydrolases"/>
    <property type="match status" value="1"/>
</dbReference>
<dbReference type="InterPro" id="IPR029058">
    <property type="entry name" value="AB_hydrolase_fold"/>
</dbReference>
<gene>
    <name evidence="3" type="ORF">BN580_02238</name>
</gene>
<evidence type="ECO:0000259" key="2">
    <source>
        <dbReference type="Pfam" id="PF00326"/>
    </source>
</evidence>
<feature type="signal peptide" evidence="1">
    <location>
        <begin position="1"/>
        <end position="20"/>
    </location>
</feature>
<feature type="domain" description="Peptidase S9 prolyl oligopeptidase catalytic" evidence="2">
    <location>
        <begin position="143"/>
        <end position="297"/>
    </location>
</feature>
<dbReference type="Gene3D" id="3.40.50.1820">
    <property type="entry name" value="alpha/beta hydrolase"/>
    <property type="match status" value="1"/>
</dbReference>
<evidence type="ECO:0000313" key="3">
    <source>
        <dbReference type="EMBL" id="CDC76779.1"/>
    </source>
</evidence>
<keyword evidence="1" id="KW-0732">Signal</keyword>
<proteinExistence type="predicted"/>
<evidence type="ECO:0000256" key="1">
    <source>
        <dbReference type="SAM" id="SignalP"/>
    </source>
</evidence>
<accession>R6U3X7</accession>
<dbReference type="AlphaFoldDB" id="R6U3X7"/>
<feature type="chain" id="PRO_5039548615" description="Peptidase S9 prolyl oligopeptidase catalytic domain-containing protein" evidence="1">
    <location>
        <begin position="21"/>
        <end position="304"/>
    </location>
</feature>
<evidence type="ECO:0000313" key="4">
    <source>
        <dbReference type="Proteomes" id="UP000017938"/>
    </source>
</evidence>
<reference evidence="3" key="1">
    <citation type="submission" date="2012-11" db="EMBL/GenBank/DDBJ databases">
        <title>Dependencies among metagenomic species, viruses, plasmids and units of genetic variation.</title>
        <authorList>
            <person name="Nielsen H.B."/>
            <person name="Almeida M."/>
            <person name="Juncker A.S."/>
            <person name="Rasmussen S."/>
            <person name="Li J."/>
            <person name="Sunagawa S."/>
            <person name="Plichta D."/>
            <person name="Gautier L."/>
            <person name="Le Chatelier E."/>
            <person name="Peletier E."/>
            <person name="Bonde I."/>
            <person name="Nielsen T."/>
            <person name="Manichanh C."/>
            <person name="Arumugam M."/>
            <person name="Batto J."/>
            <person name="Santos M.B.Q.D."/>
            <person name="Blom N."/>
            <person name="Borruel N."/>
            <person name="Burgdorf K.S."/>
            <person name="Boumezbeur F."/>
            <person name="Casellas F."/>
            <person name="Dore J."/>
            <person name="Guarner F."/>
            <person name="Hansen T."/>
            <person name="Hildebrand F."/>
            <person name="Kaas R.S."/>
            <person name="Kennedy S."/>
            <person name="Kristiansen K."/>
            <person name="Kultima J.R."/>
            <person name="Leonard P."/>
            <person name="Levenez F."/>
            <person name="Lund O."/>
            <person name="Moumen B."/>
            <person name="Le Paslier D."/>
            <person name="Pons N."/>
            <person name="Pedersen O."/>
            <person name="Prifti E."/>
            <person name="Qin J."/>
            <person name="Raes J."/>
            <person name="Tap J."/>
            <person name="Tims S."/>
            <person name="Ussery D.W."/>
            <person name="Yamada T."/>
            <person name="MetaHit consortium"/>
            <person name="Renault P."/>
            <person name="Sicheritz-Ponten T."/>
            <person name="Bork P."/>
            <person name="Wang J."/>
            <person name="Brunak S."/>
            <person name="Ehrlich S.D."/>
        </authorList>
    </citation>
    <scope>NUCLEOTIDE SEQUENCE [LARGE SCALE GENOMIC DNA]</scope>
</reference>
<dbReference type="GO" id="GO:0008236">
    <property type="term" value="F:serine-type peptidase activity"/>
    <property type="evidence" value="ECO:0007669"/>
    <property type="project" value="InterPro"/>
</dbReference>
<comment type="caution">
    <text evidence="3">The sequence shown here is derived from an EMBL/GenBank/DDBJ whole genome shotgun (WGS) entry which is preliminary data.</text>
</comment>
<dbReference type="PROSITE" id="PS51257">
    <property type="entry name" value="PROKAR_LIPOPROTEIN"/>
    <property type="match status" value="1"/>
</dbReference>